<dbReference type="SMART" id="SM00327">
    <property type="entry name" value="VWA"/>
    <property type="match status" value="1"/>
</dbReference>
<dbReference type="PANTHER" id="PTHR24020">
    <property type="entry name" value="COLLAGEN ALPHA"/>
    <property type="match status" value="1"/>
</dbReference>
<feature type="domain" description="VWFA" evidence="1">
    <location>
        <begin position="67"/>
        <end position="229"/>
    </location>
</feature>
<proteinExistence type="predicted"/>
<organism evidence="2 3">
    <name type="scientific">Pontoporia blainvillei</name>
    <name type="common">Franciscana</name>
    <name type="synonym">Delphinus blainvillei</name>
    <dbReference type="NCBI Taxonomy" id="48723"/>
    <lineage>
        <taxon>Eukaryota</taxon>
        <taxon>Metazoa</taxon>
        <taxon>Chordata</taxon>
        <taxon>Craniata</taxon>
        <taxon>Vertebrata</taxon>
        <taxon>Euteleostomi</taxon>
        <taxon>Mammalia</taxon>
        <taxon>Eutheria</taxon>
        <taxon>Laurasiatheria</taxon>
        <taxon>Artiodactyla</taxon>
        <taxon>Whippomorpha</taxon>
        <taxon>Cetacea</taxon>
        <taxon>Odontoceti</taxon>
        <taxon>Pontoporiidae</taxon>
        <taxon>Pontoporia</taxon>
    </lineage>
</organism>
<dbReference type="PROSITE" id="PS50234">
    <property type="entry name" value="VWFA"/>
    <property type="match status" value="1"/>
</dbReference>
<dbReference type="Proteomes" id="UP001165941">
    <property type="component" value="Unassembled WGS sequence"/>
</dbReference>
<protein>
    <submittedName>
        <fullName evidence="2">Collagen alpha-3(VI) chain-like</fullName>
    </submittedName>
</protein>
<gene>
    <name evidence="2" type="ORF">BU61_10350</name>
</gene>
<dbReference type="InterPro" id="IPR036465">
    <property type="entry name" value="vWFA_dom_sf"/>
</dbReference>
<dbReference type="Pfam" id="PF00092">
    <property type="entry name" value="VWA"/>
    <property type="match status" value="1"/>
</dbReference>
<dbReference type="InterPro" id="IPR050525">
    <property type="entry name" value="ECM_Assembly_Org"/>
</dbReference>
<dbReference type="EMBL" id="PGGH01313980">
    <property type="protein sequence ID" value="NIG61524.1"/>
    <property type="molecule type" value="Genomic_DNA"/>
</dbReference>
<sequence length="249" mass="27755">MNVFVSLLEFLPVLSPDIEIDEVHRRMEKGYKGSRGDSMDQCALVQSIKDKCPCCYGPLECPVFPTELAFTLDTSEGVTQDTFSRMRDVVLKIVDDLTIAESNCPRGARVAVVTYNNEVTTEIRFADSKKKSVLQDKIKNLQVALTSKQQSLETAMSFVARNTFKRVRNGFLMRKVAVFFSNKPTRESPQLREAVLKLSDAGITPLFLTSQEDRQLVNTLQVCALGISDSEKVLGCNCTLPDGFAPHSF</sequence>
<dbReference type="SUPFAM" id="SSF53300">
    <property type="entry name" value="vWA-like"/>
    <property type="match status" value="1"/>
</dbReference>
<evidence type="ECO:0000313" key="3">
    <source>
        <dbReference type="Proteomes" id="UP001165941"/>
    </source>
</evidence>
<keyword evidence="3" id="KW-1185">Reference proteome</keyword>
<name>A0ABX0S8T5_PONBL</name>
<dbReference type="CDD" id="cd01450">
    <property type="entry name" value="vWFA_subfamily_ECM"/>
    <property type="match status" value="1"/>
</dbReference>
<evidence type="ECO:0000259" key="1">
    <source>
        <dbReference type="PROSITE" id="PS50234"/>
    </source>
</evidence>
<dbReference type="Gene3D" id="3.40.50.410">
    <property type="entry name" value="von Willebrand factor, type A domain"/>
    <property type="match status" value="1"/>
</dbReference>
<dbReference type="InterPro" id="IPR002035">
    <property type="entry name" value="VWF_A"/>
</dbReference>
<accession>A0ABX0S8T5</accession>
<evidence type="ECO:0000313" key="2">
    <source>
        <dbReference type="EMBL" id="NIG61524.1"/>
    </source>
</evidence>
<comment type="caution">
    <text evidence="2">The sequence shown here is derived from an EMBL/GenBank/DDBJ whole genome shotgun (WGS) entry which is preliminary data.</text>
</comment>
<reference evidence="2" key="1">
    <citation type="submission" date="2018-05" db="EMBL/GenBank/DDBJ databases">
        <authorList>
            <person name="Pedro S.L.S."/>
            <person name="Freitas R.C."/>
            <person name="Barreto A.S."/>
            <person name="Lima A.O.S."/>
        </authorList>
    </citation>
    <scope>NUCLEOTIDE SEQUENCE</scope>
    <source>
        <strain evidence="2">BP203</strain>
        <tissue evidence="2">Muscle</tissue>
    </source>
</reference>
<dbReference type="PANTHER" id="PTHR24020:SF84">
    <property type="entry name" value="VWFA DOMAIN-CONTAINING PROTEIN"/>
    <property type="match status" value="1"/>
</dbReference>